<evidence type="ECO:0000313" key="1">
    <source>
        <dbReference type="EMBL" id="KMS94158.1"/>
    </source>
</evidence>
<organism evidence="1 2">
    <name type="scientific">Beta vulgaris subsp. vulgaris</name>
    <name type="common">Beet</name>
    <dbReference type="NCBI Taxonomy" id="3555"/>
    <lineage>
        <taxon>Eukaryota</taxon>
        <taxon>Viridiplantae</taxon>
        <taxon>Streptophyta</taxon>
        <taxon>Embryophyta</taxon>
        <taxon>Tracheophyta</taxon>
        <taxon>Spermatophyta</taxon>
        <taxon>Magnoliopsida</taxon>
        <taxon>eudicotyledons</taxon>
        <taxon>Gunneridae</taxon>
        <taxon>Pentapetalae</taxon>
        <taxon>Caryophyllales</taxon>
        <taxon>Chenopodiaceae</taxon>
        <taxon>Betoideae</taxon>
        <taxon>Beta</taxon>
    </lineage>
</organism>
<proteinExistence type="predicted"/>
<dbReference type="EMBL" id="KQ095671">
    <property type="protein sequence ID" value="KMS94158.1"/>
    <property type="molecule type" value="Genomic_DNA"/>
</dbReference>
<dbReference type="Proteomes" id="UP000035740">
    <property type="component" value="Unassembled WGS sequence"/>
</dbReference>
<feature type="non-terminal residue" evidence="1">
    <location>
        <position position="104"/>
    </location>
</feature>
<keyword evidence="2" id="KW-1185">Reference proteome</keyword>
<protein>
    <submittedName>
        <fullName evidence="1">Uncharacterized protein</fullName>
    </submittedName>
</protein>
<sequence>MENESDFRRILREVTALSRLSHPYVLRYYQGSWNLFRISHQAQCVSVDPSNSSLLNHKNFDDGLEGGTFDNTLDWSLHSDSLYNNNNNVDLGLFQLEMTEPATV</sequence>
<evidence type="ECO:0000313" key="2">
    <source>
        <dbReference type="Proteomes" id="UP000035740"/>
    </source>
</evidence>
<name>A0A0J8B2S1_BETVV</name>
<dbReference type="Gene3D" id="3.30.200.20">
    <property type="entry name" value="Phosphorylase Kinase, domain 1"/>
    <property type="match status" value="1"/>
</dbReference>
<accession>A0A0J8B2S1</accession>
<reference evidence="1 2" key="1">
    <citation type="journal article" date="2014" name="Nature">
        <title>The genome of the recently domesticated crop plant sugar beet (Beta vulgaris).</title>
        <authorList>
            <person name="Dohm J.C."/>
            <person name="Minoche A.E."/>
            <person name="Holtgrawe D."/>
            <person name="Capella-Gutierrez S."/>
            <person name="Zakrzewski F."/>
            <person name="Tafer H."/>
            <person name="Rupp O."/>
            <person name="Sorensen T.R."/>
            <person name="Stracke R."/>
            <person name="Reinhardt R."/>
            <person name="Goesmann A."/>
            <person name="Kraft T."/>
            <person name="Schulz B."/>
            <person name="Stadler P.F."/>
            <person name="Schmidt T."/>
            <person name="Gabaldon T."/>
            <person name="Lehrach H."/>
            <person name="Weisshaar B."/>
            <person name="Himmelbauer H."/>
        </authorList>
    </citation>
    <scope>NUCLEOTIDE SEQUENCE [LARGE SCALE GENOMIC DNA]</scope>
    <source>
        <tissue evidence="1">Taproot</tissue>
    </source>
</reference>
<dbReference type="AlphaFoldDB" id="A0A0J8B2S1"/>
<gene>
    <name evidence="1" type="ORF">BVRB_024220</name>
</gene>